<dbReference type="Proteomes" id="UP000809440">
    <property type="component" value="Unassembled WGS sequence"/>
</dbReference>
<keyword evidence="4" id="KW-1185">Reference proteome</keyword>
<evidence type="ECO:0000313" key="1">
    <source>
        <dbReference type="EMBL" id="MBM2413967.1"/>
    </source>
</evidence>
<gene>
    <name evidence="1" type="ORF">JQX41_16735</name>
    <name evidence="2" type="ORF">JQX48_15925</name>
</gene>
<dbReference type="GO" id="GO:0016788">
    <property type="term" value="F:hydrolase activity, acting on ester bonds"/>
    <property type="evidence" value="ECO:0007669"/>
    <property type="project" value="UniProtKB-ARBA"/>
</dbReference>
<dbReference type="AlphaFoldDB" id="A0A9Q2S6B2"/>
<proteinExistence type="predicted"/>
<reference evidence="1 4" key="1">
    <citation type="submission" date="2021-01" db="EMBL/GenBank/DDBJ databases">
        <title>Diatom-associated Roseobacters Show Island Model of Population Structure.</title>
        <authorList>
            <person name="Qu L."/>
            <person name="Feng X."/>
            <person name="Chen Y."/>
            <person name="Li L."/>
            <person name="Wang X."/>
            <person name="Hu Z."/>
            <person name="Wang H."/>
            <person name="Luo H."/>
        </authorList>
    </citation>
    <scope>NUCLEOTIDE SEQUENCE</scope>
    <source>
        <strain evidence="2 4">CC28-63</strain>
        <strain evidence="1">CC28-69</strain>
    </source>
</reference>
<dbReference type="Gene3D" id="3.40.50.1110">
    <property type="entry name" value="SGNH hydrolase"/>
    <property type="match status" value="1"/>
</dbReference>
<sequence>MLGKMLLLGGLAAIACGIAAWAYMSGPKSLSPEELAARYETPLPPPDGPLTVFHLGHSLVGRDMPAMLAQLATHDHASQLGWGTPLKAHWEPDEPIQGFEVENAHDHHRGAQEALASGEFDAFVLTEMVEIEAAIDYFDAASYFTKWAAAARGGNPDIRVFLYETWHELDDPQGWLTRLDTDPDRYWEGVLLAHAMASDPDKAPIHVIPAGRVLAEFVRRIEATDGVDGVTSREDLFSRQEDGSVDPIHINDLGAYLVALTHYAVLYHRSPVGLPAQLMRADGSLADAPGPDLAALMQRTVWDVVSVLPVTGIPQS</sequence>
<organism evidence="1 3">
    <name type="scientific">Marivita cryptomonadis</name>
    <dbReference type="NCBI Taxonomy" id="505252"/>
    <lineage>
        <taxon>Bacteria</taxon>
        <taxon>Pseudomonadati</taxon>
        <taxon>Pseudomonadota</taxon>
        <taxon>Alphaproteobacteria</taxon>
        <taxon>Rhodobacterales</taxon>
        <taxon>Roseobacteraceae</taxon>
        <taxon>Marivita</taxon>
    </lineage>
</organism>
<comment type="caution">
    <text evidence="1">The sequence shown here is derived from an EMBL/GenBank/DDBJ whole genome shotgun (WGS) entry which is preliminary data.</text>
</comment>
<evidence type="ECO:0000313" key="4">
    <source>
        <dbReference type="Proteomes" id="UP000809440"/>
    </source>
</evidence>
<dbReference type="EMBL" id="JAFBXF010000011">
    <property type="protein sequence ID" value="MBM2418473.1"/>
    <property type="molecule type" value="Genomic_DNA"/>
</dbReference>
<protein>
    <submittedName>
        <fullName evidence="1">Uncharacterized protein</fullName>
    </submittedName>
</protein>
<dbReference type="InterPro" id="IPR036514">
    <property type="entry name" value="SGNH_hydro_sf"/>
</dbReference>
<dbReference type="OrthoDB" id="8883291at2"/>
<evidence type="ECO:0000313" key="3">
    <source>
        <dbReference type="Proteomes" id="UP000755667"/>
    </source>
</evidence>
<evidence type="ECO:0000313" key="2">
    <source>
        <dbReference type="EMBL" id="MBM2418473.1"/>
    </source>
</evidence>
<dbReference type="EMBL" id="JAFBXE010000011">
    <property type="protein sequence ID" value="MBM2413967.1"/>
    <property type="molecule type" value="Genomic_DNA"/>
</dbReference>
<name>A0A9Q2S6B2_9RHOB</name>
<dbReference type="PROSITE" id="PS51257">
    <property type="entry name" value="PROKAR_LIPOPROTEIN"/>
    <property type="match status" value="1"/>
</dbReference>
<accession>A0A9Q2S6B2</accession>
<dbReference type="Proteomes" id="UP000755667">
    <property type="component" value="Unassembled WGS sequence"/>
</dbReference>